<dbReference type="SUPFAM" id="SSF81296">
    <property type="entry name" value="E set domains"/>
    <property type="match status" value="1"/>
</dbReference>
<dbReference type="PANTHER" id="PTHR43002">
    <property type="entry name" value="GLYCOGEN DEBRANCHING ENZYME"/>
    <property type="match status" value="1"/>
</dbReference>
<accession>A0A098BXU0</accession>
<organism evidence="3 4">
    <name type="scientific">Fermentimonas caenicola</name>
    <dbReference type="NCBI Taxonomy" id="1562970"/>
    <lineage>
        <taxon>Bacteria</taxon>
        <taxon>Pseudomonadati</taxon>
        <taxon>Bacteroidota</taxon>
        <taxon>Bacteroidia</taxon>
        <taxon>Bacteroidales</taxon>
        <taxon>Dysgonomonadaceae</taxon>
        <taxon>Fermentimonas</taxon>
    </lineage>
</organism>
<protein>
    <submittedName>
        <fullName evidence="3">Alpha amylase catalytic domain</fullName>
    </submittedName>
</protein>
<dbReference type="InterPro" id="IPR014756">
    <property type="entry name" value="Ig_E-set"/>
</dbReference>
<dbReference type="STRING" id="1562970.ING2E5B_0211"/>
<gene>
    <name evidence="3" type="ORF">ING2E5B_0211</name>
</gene>
<feature type="domain" description="Glycosyl hydrolase family 13 catalytic" evidence="2">
    <location>
        <begin position="346"/>
        <end position="703"/>
    </location>
</feature>
<dbReference type="Proteomes" id="UP000032417">
    <property type="component" value="Chromosome 1"/>
</dbReference>
<sequence>MGNIYNLSMKKSRTVLTLLLISIFLFSCSKDPVIVPDKPKPEEPKPEEPAMLNDWYSWQPEKPDADEELTIFFKAPSSSELYNYTGEVYVHIGIVNEGVWQNEPADWDENISKCKMSPVEGESNAWSIKLIPTIREWFESENIPINKIGVIARSADGNKKGNKDGADFFIEEITDSKYKAFQPAAVKTASMPAGLNHGINIIDNSTVTLVLFDKDKNGNRKDFAHVIGDFNDWTLSNDEKSQMFRDESSGVWWITLSNLDPNKEYAFQYYIGKSGGETFRVADPYSRKILDPDNDKYISSATYPHLKPYPEKAIGIVSVFQTKSESYNWQVTDFEIPDRDNLVIYEMLLRDFSETGDINGALGKLDYLESLGVNAIELMPVQEFDGNDSWGYNPVFFFAMDKAYGTDRMYKEFIDECHKRGIAVILDVVYNHATGANPYARMWWDTSNNKTSVENPFFNVNAPHPYSVFHDFNHDAQIDGKFIVRDFVKRNLLFLLEEYNIDGFRFDLTKGFTQKNSTESSASNYDASRVAILKEYNNAIKEVNPNAYVILEHFADDREETELSNEGMMVWRNMNWQYGQSAMGYKDDSGFTRTYYGTVRPTNSLVSYMESHDEERLAYKQVTWGNGIIKTSLSARMSQLATNAAFFFTVPGPKMIWQFGELGYDISIDQNGRTGKKPIKWDYLEVSERNSLLKTYSTLINLRMDHPELFNSTATLDWRVTPTFWEQGRFITLSSFGSSKQVVVIANFTNEVITVPYTFPRYGVWYNYMDQSETIDVTSTNLNIDVPANSFKIYSTFTD</sequence>
<dbReference type="SMART" id="SM00642">
    <property type="entry name" value="Aamy"/>
    <property type="match status" value="1"/>
</dbReference>
<dbReference type="Gene3D" id="3.20.20.80">
    <property type="entry name" value="Glycosidases"/>
    <property type="match status" value="1"/>
</dbReference>
<dbReference type="KEGG" id="pbt:ING2E5B_0211"/>
<evidence type="ECO:0000313" key="4">
    <source>
        <dbReference type="Proteomes" id="UP000032417"/>
    </source>
</evidence>
<keyword evidence="4" id="KW-1185">Reference proteome</keyword>
<dbReference type="PATRIC" id="fig|1562970.3.peg.208"/>
<evidence type="ECO:0000313" key="3">
    <source>
        <dbReference type="EMBL" id="CEA14981.1"/>
    </source>
</evidence>
<dbReference type="Gene3D" id="2.60.40.10">
    <property type="entry name" value="Immunoglobulins"/>
    <property type="match status" value="1"/>
</dbReference>
<comment type="similarity">
    <text evidence="1">Belongs to the glycosyl hydrolase 13 family.</text>
</comment>
<dbReference type="InterPro" id="IPR017853">
    <property type="entry name" value="GH"/>
</dbReference>
<dbReference type="SUPFAM" id="SSF51445">
    <property type="entry name" value="(Trans)glycosidases"/>
    <property type="match status" value="1"/>
</dbReference>
<dbReference type="AlphaFoldDB" id="A0A098BXU0"/>
<proteinExistence type="inferred from homology"/>
<dbReference type="EMBL" id="LN515532">
    <property type="protein sequence ID" value="CEA14981.1"/>
    <property type="molecule type" value="Genomic_DNA"/>
</dbReference>
<dbReference type="HOGENOM" id="CLU_005821_0_0_10"/>
<dbReference type="InterPro" id="IPR006047">
    <property type="entry name" value="GH13_cat_dom"/>
</dbReference>
<evidence type="ECO:0000259" key="2">
    <source>
        <dbReference type="SMART" id="SM00642"/>
    </source>
</evidence>
<dbReference type="Pfam" id="PF00128">
    <property type="entry name" value="Alpha-amylase"/>
    <property type="match status" value="1"/>
</dbReference>
<reference evidence="3 4" key="1">
    <citation type="submission" date="2014-08" db="EMBL/GenBank/DDBJ databases">
        <authorList>
            <person name="Wibberg D."/>
        </authorList>
    </citation>
    <scope>NUCLEOTIDE SEQUENCE [LARGE SCALE GENOMIC DNA]</scope>
    <source>
        <strain evidence="4">ING2-E5B</strain>
    </source>
</reference>
<dbReference type="GO" id="GO:0005975">
    <property type="term" value="P:carbohydrate metabolic process"/>
    <property type="evidence" value="ECO:0007669"/>
    <property type="project" value="InterPro"/>
</dbReference>
<dbReference type="InterPro" id="IPR013783">
    <property type="entry name" value="Ig-like_fold"/>
</dbReference>
<dbReference type="CDD" id="cd11350">
    <property type="entry name" value="AmyAc_4"/>
    <property type="match status" value="1"/>
</dbReference>
<name>A0A098BXU0_9BACT</name>
<evidence type="ECO:0000256" key="1">
    <source>
        <dbReference type="ARBA" id="ARBA00008061"/>
    </source>
</evidence>